<evidence type="ECO:0000313" key="2">
    <source>
        <dbReference type="Proteomes" id="UP000626697"/>
    </source>
</evidence>
<reference evidence="1 2" key="1">
    <citation type="submission" date="2020-08" db="EMBL/GenBank/DDBJ databases">
        <title>Genomic Encyclopedia of Type Strains, Phase IV (KMG-IV): sequencing the most valuable type-strain genomes for metagenomic binning, comparative biology and taxonomic classification.</title>
        <authorList>
            <person name="Goeker M."/>
        </authorList>
    </citation>
    <scope>NUCLEOTIDE SEQUENCE [LARGE SCALE GENOMIC DNA]</scope>
    <source>
        <strain evidence="1 2">DSM 105481</strain>
    </source>
</reference>
<comment type="caution">
    <text evidence="1">The sequence shown here is derived from an EMBL/GenBank/DDBJ whole genome shotgun (WGS) entry which is preliminary data.</text>
</comment>
<protein>
    <recommendedName>
        <fullName evidence="3">Glycosyltransferase</fullName>
    </recommendedName>
</protein>
<organism evidence="1 2">
    <name type="scientific">Peribacillus huizhouensis</name>
    <dbReference type="NCBI Taxonomy" id="1501239"/>
    <lineage>
        <taxon>Bacteria</taxon>
        <taxon>Bacillati</taxon>
        <taxon>Bacillota</taxon>
        <taxon>Bacilli</taxon>
        <taxon>Bacillales</taxon>
        <taxon>Bacillaceae</taxon>
        <taxon>Peribacillus</taxon>
    </lineage>
</organism>
<accession>A0ABR6CT90</accession>
<proteinExistence type="predicted"/>
<dbReference type="EMBL" id="JACJHX010000008">
    <property type="protein sequence ID" value="MBA9027567.1"/>
    <property type="molecule type" value="Genomic_DNA"/>
</dbReference>
<sequence length="33" mass="3798">MLTTLIFGTIMQIGLLAVMFSEEITQVIRKWRG</sequence>
<gene>
    <name evidence="1" type="ORF">HNP81_002857</name>
</gene>
<evidence type="ECO:0000313" key="1">
    <source>
        <dbReference type="EMBL" id="MBA9027567.1"/>
    </source>
</evidence>
<dbReference type="Proteomes" id="UP000626697">
    <property type="component" value="Unassembled WGS sequence"/>
</dbReference>
<name>A0ABR6CT90_9BACI</name>
<keyword evidence="2" id="KW-1185">Reference proteome</keyword>
<evidence type="ECO:0008006" key="3">
    <source>
        <dbReference type="Google" id="ProtNLM"/>
    </source>
</evidence>